<feature type="compositionally biased region" description="Low complexity" evidence="1">
    <location>
        <begin position="162"/>
        <end position="175"/>
    </location>
</feature>
<feature type="region of interest" description="Disordered" evidence="1">
    <location>
        <begin position="76"/>
        <end position="175"/>
    </location>
</feature>
<dbReference type="InterPro" id="IPR012291">
    <property type="entry name" value="CBM2_carb-bd_dom_sf"/>
</dbReference>
<keyword evidence="2" id="KW-1133">Transmembrane helix</keyword>
<proteinExistence type="predicted"/>
<feature type="compositionally biased region" description="Low complexity" evidence="1">
    <location>
        <begin position="113"/>
        <end position="128"/>
    </location>
</feature>
<keyword evidence="2" id="KW-0472">Membrane</keyword>
<keyword evidence="5" id="KW-1185">Reference proteome</keyword>
<name>A0ABP7FR79_9ACTN</name>
<dbReference type="Gene3D" id="2.60.40.290">
    <property type="match status" value="1"/>
</dbReference>
<organism evidence="4 5">
    <name type="scientific">Salinactinospora qingdaonensis</name>
    <dbReference type="NCBI Taxonomy" id="702744"/>
    <lineage>
        <taxon>Bacteria</taxon>
        <taxon>Bacillati</taxon>
        <taxon>Actinomycetota</taxon>
        <taxon>Actinomycetes</taxon>
        <taxon>Streptosporangiales</taxon>
        <taxon>Nocardiopsidaceae</taxon>
        <taxon>Salinactinospora</taxon>
    </lineage>
</organism>
<dbReference type="RefSeq" id="WP_344971421.1">
    <property type="nucleotide sequence ID" value="NZ_BAABDD010000010.1"/>
</dbReference>
<dbReference type="InterPro" id="IPR008965">
    <property type="entry name" value="CBM2/CBM3_carb-bd_dom_sf"/>
</dbReference>
<evidence type="ECO:0000313" key="4">
    <source>
        <dbReference type="EMBL" id="GAA3745349.1"/>
    </source>
</evidence>
<dbReference type="Pfam" id="PF00553">
    <property type="entry name" value="CBM_2"/>
    <property type="match status" value="1"/>
</dbReference>
<comment type="caution">
    <text evidence="4">The sequence shown here is derived from an EMBL/GenBank/DDBJ whole genome shotgun (WGS) entry which is preliminary data.</text>
</comment>
<feature type="domain" description="CBM2" evidence="3">
    <location>
        <begin position="168"/>
        <end position="274"/>
    </location>
</feature>
<accession>A0ABP7FR79</accession>
<dbReference type="SUPFAM" id="SSF49384">
    <property type="entry name" value="Carbohydrate-binding domain"/>
    <property type="match status" value="1"/>
</dbReference>
<feature type="compositionally biased region" description="Polar residues" evidence="1">
    <location>
        <begin position="92"/>
        <end position="103"/>
    </location>
</feature>
<dbReference type="EMBL" id="BAABDD010000010">
    <property type="protein sequence ID" value="GAA3745349.1"/>
    <property type="molecule type" value="Genomic_DNA"/>
</dbReference>
<dbReference type="Proteomes" id="UP001500908">
    <property type="component" value="Unassembled WGS sequence"/>
</dbReference>
<reference evidence="5" key="1">
    <citation type="journal article" date="2019" name="Int. J. Syst. Evol. Microbiol.">
        <title>The Global Catalogue of Microorganisms (GCM) 10K type strain sequencing project: providing services to taxonomists for standard genome sequencing and annotation.</title>
        <authorList>
            <consortium name="The Broad Institute Genomics Platform"/>
            <consortium name="The Broad Institute Genome Sequencing Center for Infectious Disease"/>
            <person name="Wu L."/>
            <person name="Ma J."/>
        </authorList>
    </citation>
    <scope>NUCLEOTIDE SEQUENCE [LARGE SCALE GENOMIC DNA]</scope>
    <source>
        <strain evidence="5">JCM 17137</strain>
    </source>
</reference>
<dbReference type="SMART" id="SM00637">
    <property type="entry name" value="CBD_II"/>
    <property type="match status" value="1"/>
</dbReference>
<protein>
    <recommendedName>
        <fullName evidence="3">CBM2 domain-containing protein</fullName>
    </recommendedName>
</protein>
<feature type="compositionally biased region" description="Low complexity" evidence="1">
    <location>
        <begin position="139"/>
        <end position="151"/>
    </location>
</feature>
<dbReference type="PROSITE" id="PS51173">
    <property type="entry name" value="CBM2"/>
    <property type="match status" value="1"/>
</dbReference>
<evidence type="ECO:0000256" key="1">
    <source>
        <dbReference type="SAM" id="MobiDB-lite"/>
    </source>
</evidence>
<evidence type="ECO:0000313" key="5">
    <source>
        <dbReference type="Proteomes" id="UP001500908"/>
    </source>
</evidence>
<evidence type="ECO:0000256" key="2">
    <source>
        <dbReference type="SAM" id="Phobius"/>
    </source>
</evidence>
<gene>
    <name evidence="4" type="ORF">GCM10022402_26210</name>
</gene>
<evidence type="ECO:0000259" key="3">
    <source>
        <dbReference type="PROSITE" id="PS51173"/>
    </source>
</evidence>
<feature type="transmembrane region" description="Helical" evidence="2">
    <location>
        <begin position="46"/>
        <end position="64"/>
    </location>
</feature>
<feature type="region of interest" description="Disordered" evidence="1">
    <location>
        <begin position="1"/>
        <end position="30"/>
    </location>
</feature>
<sequence length="274" mass="28734">MGPPTEEAEGGQRGAHRAEPQGSGPLATVGHVLGSTVPKRVQPPRLLRVLLISGMTIGLCLFGYSTTQIYLRFTEPPASPGANGEPDFNIQVEPTSGEMSPSATPEVDARATVEAQSQSPSPEPTSVEESTEQADDQRSQSPQQTSQQQDQQQEDADHDDQATATAAGAQSGASASVSYSTVTYSDSGFGGQVVITNNGESTIEDWRLRLSFSDVTVTAAWEADWQSTGKGIIARKPDWKSGIAPGESTTLSFTAEGEAQPPTDCSFNGASCGL</sequence>
<dbReference type="InterPro" id="IPR001919">
    <property type="entry name" value="CBD2"/>
</dbReference>
<keyword evidence="2" id="KW-0812">Transmembrane</keyword>